<dbReference type="GO" id="GO:0020037">
    <property type="term" value="F:heme binding"/>
    <property type="evidence" value="ECO:0007669"/>
    <property type="project" value="InterPro"/>
</dbReference>
<dbReference type="InterPro" id="IPR002401">
    <property type="entry name" value="Cyt_P450_E_grp-I"/>
</dbReference>
<dbReference type="PROSITE" id="PS00086">
    <property type="entry name" value="CYTOCHROME_P450"/>
    <property type="match status" value="1"/>
</dbReference>
<dbReference type="PANTHER" id="PTHR24305:SF226">
    <property type="entry name" value="CYTOCHROME P450 MONOOXYGENASE"/>
    <property type="match status" value="1"/>
</dbReference>
<protein>
    <submittedName>
        <fullName evidence="6">Cytochrome P450</fullName>
    </submittedName>
</protein>
<dbReference type="OrthoDB" id="1470350at2759"/>
<dbReference type="EMBL" id="MU001929">
    <property type="protein sequence ID" value="KAF2793401.1"/>
    <property type="molecule type" value="Genomic_DNA"/>
</dbReference>
<dbReference type="InterPro" id="IPR050121">
    <property type="entry name" value="Cytochrome_P450_monoxygenase"/>
</dbReference>
<dbReference type="PRINTS" id="PR00463">
    <property type="entry name" value="EP450I"/>
</dbReference>
<keyword evidence="3 4" id="KW-0408">Iron</keyword>
<dbReference type="Proteomes" id="UP000799757">
    <property type="component" value="Unassembled WGS sequence"/>
</dbReference>
<dbReference type="InterPro" id="IPR036396">
    <property type="entry name" value="Cyt_P450_sf"/>
</dbReference>
<keyword evidence="7" id="KW-1185">Reference proteome</keyword>
<dbReference type="GO" id="GO:0005506">
    <property type="term" value="F:iron ion binding"/>
    <property type="evidence" value="ECO:0007669"/>
    <property type="project" value="InterPro"/>
</dbReference>
<dbReference type="InterPro" id="IPR017972">
    <property type="entry name" value="Cyt_P450_CS"/>
</dbReference>
<keyword evidence="5" id="KW-0503">Monooxygenase</keyword>
<name>A0A6A6XAX4_9PLEO</name>
<dbReference type="GO" id="GO:0016705">
    <property type="term" value="F:oxidoreductase activity, acting on paired donors, with incorporation or reduction of molecular oxygen"/>
    <property type="evidence" value="ECO:0007669"/>
    <property type="project" value="InterPro"/>
</dbReference>
<evidence type="ECO:0000256" key="4">
    <source>
        <dbReference type="PIRSR" id="PIRSR602401-1"/>
    </source>
</evidence>
<dbReference type="PANTHER" id="PTHR24305">
    <property type="entry name" value="CYTOCHROME P450"/>
    <property type="match status" value="1"/>
</dbReference>
<keyword evidence="4 5" id="KW-0349">Heme</keyword>
<evidence type="ECO:0000256" key="2">
    <source>
        <dbReference type="ARBA" id="ARBA00022723"/>
    </source>
</evidence>
<evidence type="ECO:0000256" key="1">
    <source>
        <dbReference type="ARBA" id="ARBA00001971"/>
    </source>
</evidence>
<gene>
    <name evidence="6" type="ORF">K505DRAFT_408095</name>
</gene>
<dbReference type="Pfam" id="PF00067">
    <property type="entry name" value="p450"/>
    <property type="match status" value="1"/>
</dbReference>
<organism evidence="6 7">
    <name type="scientific">Melanomma pulvis-pyrius CBS 109.77</name>
    <dbReference type="NCBI Taxonomy" id="1314802"/>
    <lineage>
        <taxon>Eukaryota</taxon>
        <taxon>Fungi</taxon>
        <taxon>Dikarya</taxon>
        <taxon>Ascomycota</taxon>
        <taxon>Pezizomycotina</taxon>
        <taxon>Dothideomycetes</taxon>
        <taxon>Pleosporomycetidae</taxon>
        <taxon>Pleosporales</taxon>
        <taxon>Melanommataceae</taxon>
        <taxon>Melanomma</taxon>
    </lineage>
</organism>
<dbReference type="PRINTS" id="PR00385">
    <property type="entry name" value="P450"/>
</dbReference>
<proteinExistence type="inferred from homology"/>
<comment type="cofactor">
    <cofactor evidence="1 4">
        <name>heme</name>
        <dbReference type="ChEBI" id="CHEBI:30413"/>
    </cofactor>
</comment>
<reference evidence="6" key="1">
    <citation type="journal article" date="2020" name="Stud. Mycol.">
        <title>101 Dothideomycetes genomes: a test case for predicting lifestyles and emergence of pathogens.</title>
        <authorList>
            <person name="Haridas S."/>
            <person name="Albert R."/>
            <person name="Binder M."/>
            <person name="Bloem J."/>
            <person name="Labutti K."/>
            <person name="Salamov A."/>
            <person name="Andreopoulos B."/>
            <person name="Baker S."/>
            <person name="Barry K."/>
            <person name="Bills G."/>
            <person name="Bluhm B."/>
            <person name="Cannon C."/>
            <person name="Castanera R."/>
            <person name="Culley D."/>
            <person name="Daum C."/>
            <person name="Ezra D."/>
            <person name="Gonzalez J."/>
            <person name="Henrissat B."/>
            <person name="Kuo A."/>
            <person name="Liang C."/>
            <person name="Lipzen A."/>
            <person name="Lutzoni F."/>
            <person name="Magnuson J."/>
            <person name="Mondo S."/>
            <person name="Nolan M."/>
            <person name="Ohm R."/>
            <person name="Pangilinan J."/>
            <person name="Park H.-J."/>
            <person name="Ramirez L."/>
            <person name="Alfaro M."/>
            <person name="Sun H."/>
            <person name="Tritt A."/>
            <person name="Yoshinaga Y."/>
            <person name="Zwiers L.-H."/>
            <person name="Turgeon B."/>
            <person name="Goodwin S."/>
            <person name="Spatafora J."/>
            <person name="Crous P."/>
            <person name="Grigoriev I."/>
        </authorList>
    </citation>
    <scope>NUCLEOTIDE SEQUENCE</scope>
    <source>
        <strain evidence="6">CBS 109.77</strain>
    </source>
</reference>
<comment type="similarity">
    <text evidence="5">Belongs to the cytochrome P450 family.</text>
</comment>
<feature type="binding site" description="axial binding residue" evidence="4">
    <location>
        <position position="445"/>
    </location>
    <ligand>
        <name>heme</name>
        <dbReference type="ChEBI" id="CHEBI:30413"/>
    </ligand>
    <ligandPart>
        <name>Fe</name>
        <dbReference type="ChEBI" id="CHEBI:18248"/>
    </ligandPart>
</feature>
<dbReference type="CDD" id="cd11061">
    <property type="entry name" value="CYP67-like"/>
    <property type="match status" value="1"/>
</dbReference>
<dbReference type="InterPro" id="IPR001128">
    <property type="entry name" value="Cyt_P450"/>
</dbReference>
<dbReference type="Gene3D" id="1.10.630.10">
    <property type="entry name" value="Cytochrome P450"/>
    <property type="match status" value="1"/>
</dbReference>
<sequence length="484" mass="55275">MFFTDVATSTAKALLGLLVLRCVLVWSYRILFHPLHPYPGPFIAKLTDIYGAYHAFRRELHWITQRDHEKYGSVIRQGPNKLVFNSVAAIHDIYQNERLLKAQAYLVTQISPKIFNLFNVIDRKLHRTKRRIIGQGLNERAMRKFQPVMMQQVNVFLRRLVQASKDDTVVDMTELSAHLSLDISVELGFGYNLGLQTDEKNRWIVNAISTSNWRINLYIQWPFLKSLNVEKLLLPFLLPRVLQYHRLVRDMIKSRSAIAEHAKPDLFSFVSGYKDPETGESLSPRELWSESTFLIPAAGDTTSTLMAALFFYLSRNPGCYKRLATEIRTTFSSGADIRSGIKLSGCTYLRACIDEALRITPPTGTTLWRDVATDDNLAPVIVDGHIIPPGTRIGVNLYTIHHNEAYFPSPFVFKPERWTDDSISEESKKMMNDAFTPFSIGYRGCAGKPMVYLESSMVIAKALWFFDFEQCDARSNAVVQGWSK</sequence>
<dbReference type="SUPFAM" id="SSF48264">
    <property type="entry name" value="Cytochrome P450"/>
    <property type="match status" value="1"/>
</dbReference>
<dbReference type="GO" id="GO:0004497">
    <property type="term" value="F:monooxygenase activity"/>
    <property type="evidence" value="ECO:0007669"/>
    <property type="project" value="UniProtKB-KW"/>
</dbReference>
<evidence type="ECO:0000256" key="3">
    <source>
        <dbReference type="ARBA" id="ARBA00023004"/>
    </source>
</evidence>
<keyword evidence="5" id="KW-0560">Oxidoreductase</keyword>
<evidence type="ECO:0000256" key="5">
    <source>
        <dbReference type="RuleBase" id="RU000461"/>
    </source>
</evidence>
<evidence type="ECO:0000313" key="6">
    <source>
        <dbReference type="EMBL" id="KAF2793401.1"/>
    </source>
</evidence>
<dbReference type="AlphaFoldDB" id="A0A6A6XAX4"/>
<evidence type="ECO:0000313" key="7">
    <source>
        <dbReference type="Proteomes" id="UP000799757"/>
    </source>
</evidence>
<accession>A0A6A6XAX4</accession>
<keyword evidence="2 4" id="KW-0479">Metal-binding</keyword>